<dbReference type="PANTHER" id="PTHR40254">
    <property type="entry name" value="BLR0577 PROTEIN"/>
    <property type="match status" value="1"/>
</dbReference>
<dbReference type="InterPro" id="IPR036188">
    <property type="entry name" value="FAD/NAD-bd_sf"/>
</dbReference>
<dbReference type="InterPro" id="IPR038732">
    <property type="entry name" value="HpyO/CreE_NAD-binding"/>
</dbReference>
<dbReference type="SUPFAM" id="SSF51905">
    <property type="entry name" value="FAD/NAD(P)-binding domain"/>
    <property type="match status" value="1"/>
</dbReference>
<gene>
    <name evidence="2" type="ORF">JD81_03116</name>
</gene>
<evidence type="ECO:0000313" key="3">
    <source>
        <dbReference type="Proteomes" id="UP000319728"/>
    </source>
</evidence>
<evidence type="ECO:0000259" key="1">
    <source>
        <dbReference type="Pfam" id="PF13454"/>
    </source>
</evidence>
<name>A0A562WHE2_9ACTN</name>
<sequence length="613" mass="66691">MTPPPREPVTVAVVGAGPRAVGLLERLAANRAELLGTRPLDVHLVDPYPPGPGRIWRTGQSPLLTLNTAAGNVTLFTDGSVTCDGPPHPGPTLAEWARVLATSFPSRDTQGRYLEWCYRQAVDRLGPDARVRSHRTRARALHGDRIGRQRLYLDGRAEPLPADVVVLALGHLDAVPDAEQVVLGDVAARHDLTYLPPGSPAEADLSVLRPGEPVLVRGLGLTFLDLMLLVTEGRGGEFRTDRSGRLRYQATGREPRLLVGSRRGMPHLAKFGYPPAGTPPPLPRFLDAAALAVGTRPLHFRQAVWPLLAKEIGWGYYHRLFTDHPDRTALGLPEFAKRYATLDWYSPQRVALLRRAVPDRRDALDTDRLDRPLRGVRCRTLADLQPYVRHRLGHAARRRADPRHSADLGALAAVVSAWGQVDALASAGRLTAGSVRADVHGWLPGFFSHLAGGPPGYRLDQLRALAAARVVSFLGEDTWVRPDRAGRAFRAGSASLAETVTARALVEARLPTPTPDRLTDPLLRSLYAAGDLVAEVRDCGGEPVPTGRLRVRAADARIIDHTGDPHPCRFALGPYTDAGHAMAFAPPRVNAPTFRQNDAAARAILRHLASRHC</sequence>
<dbReference type="AlphaFoldDB" id="A0A562WHE2"/>
<accession>A0A562WHE2</accession>
<keyword evidence="3" id="KW-1185">Reference proteome</keyword>
<feature type="domain" description="FAD-dependent urate hydroxylase HpyO/Asp monooxygenase CreE-like FAD/NAD(P)-binding" evidence="1">
    <location>
        <begin position="12"/>
        <end position="171"/>
    </location>
</feature>
<dbReference type="Pfam" id="PF13454">
    <property type="entry name" value="NAD_binding_9"/>
    <property type="match status" value="1"/>
</dbReference>
<evidence type="ECO:0000313" key="2">
    <source>
        <dbReference type="EMBL" id="TWJ29605.1"/>
    </source>
</evidence>
<protein>
    <submittedName>
        <fullName evidence="2">FAD-NAD(P)-binding protein</fullName>
    </submittedName>
</protein>
<dbReference type="EMBL" id="VLLP01000001">
    <property type="protein sequence ID" value="TWJ29605.1"/>
    <property type="molecule type" value="Genomic_DNA"/>
</dbReference>
<organism evidence="2 3">
    <name type="scientific">Micromonospora sagamiensis</name>
    <dbReference type="NCBI Taxonomy" id="47875"/>
    <lineage>
        <taxon>Bacteria</taxon>
        <taxon>Bacillati</taxon>
        <taxon>Actinomycetota</taxon>
        <taxon>Actinomycetes</taxon>
        <taxon>Micromonosporales</taxon>
        <taxon>Micromonosporaceae</taxon>
        <taxon>Micromonospora</taxon>
    </lineage>
</organism>
<dbReference type="RefSeq" id="WP_198501117.1">
    <property type="nucleotide sequence ID" value="NZ_AP023438.1"/>
</dbReference>
<dbReference type="Proteomes" id="UP000319728">
    <property type="component" value="Unassembled WGS sequence"/>
</dbReference>
<comment type="caution">
    <text evidence="2">The sequence shown here is derived from an EMBL/GenBank/DDBJ whole genome shotgun (WGS) entry which is preliminary data.</text>
</comment>
<proteinExistence type="predicted"/>
<reference evidence="2 3" key="1">
    <citation type="submission" date="2019-07" db="EMBL/GenBank/DDBJ databases">
        <title>R&amp;d 2014.</title>
        <authorList>
            <person name="Klenk H.-P."/>
        </authorList>
    </citation>
    <scope>NUCLEOTIDE SEQUENCE [LARGE SCALE GENOMIC DNA]</scope>
    <source>
        <strain evidence="2 3">DSM 43912</strain>
    </source>
</reference>
<dbReference type="PANTHER" id="PTHR40254:SF1">
    <property type="entry name" value="BLR0577 PROTEIN"/>
    <property type="match status" value="1"/>
</dbReference>
<dbReference type="InterPro" id="IPR052189">
    <property type="entry name" value="L-asp_N-monooxygenase_NS-form"/>
</dbReference>